<gene>
    <name evidence="1" type="ORF">IWT5_00209</name>
</gene>
<dbReference type="OrthoDB" id="308037at2"/>
<dbReference type="Gene3D" id="3.40.50.10150">
    <property type="entry name" value="B12-dependent dehydatase associated subunit"/>
    <property type="match status" value="1"/>
</dbReference>
<organism evidence="1 2">
    <name type="scientific">Secundilactobacillus silagincola</name>
    <dbReference type="NCBI Taxonomy" id="1714681"/>
    <lineage>
        <taxon>Bacteria</taxon>
        <taxon>Bacillati</taxon>
        <taxon>Bacillota</taxon>
        <taxon>Bacilli</taxon>
        <taxon>Lactobacillales</taxon>
        <taxon>Lactobacillaceae</taxon>
        <taxon>Secundilactobacillus</taxon>
    </lineage>
</organism>
<evidence type="ECO:0000313" key="2">
    <source>
        <dbReference type="Proteomes" id="UP000223370"/>
    </source>
</evidence>
<dbReference type="InterPro" id="IPR010254">
    <property type="entry name" value="B12-dep_deHydtase_bsu"/>
</dbReference>
<keyword evidence="2" id="KW-1185">Reference proteome</keyword>
<dbReference type="InterPro" id="IPR003208">
    <property type="entry name" value="Dehydtase/Dehydtase_re"/>
</dbReference>
<name>A0A1Z5J0R8_9LACO</name>
<sequence length="116" mass="12476">MAFDSERPSIILATPTGTNGQLPAVLEPMLNGIEEEQIPFQILDMEGDSAVERAYNASVASRLSVGVGFDDAHIIVHYKNLKPENPLFDVAITDAASIRKVGANAARLVKGVPFKK</sequence>
<reference evidence="1 2" key="1">
    <citation type="submission" date="2015-11" db="EMBL/GenBank/DDBJ databases">
        <title>Draft genome sequences of new species of the genus Lactobacillus isolated from orchardgrass silage.</title>
        <authorList>
            <person name="Tohno M."/>
            <person name="Tanizawa Y."/>
            <person name="Arita M."/>
        </authorList>
    </citation>
    <scope>NUCLEOTIDE SEQUENCE [LARGE SCALE GENOMIC DNA]</scope>
    <source>
        <strain evidence="1 2">IWT5</strain>
    </source>
</reference>
<dbReference type="InterPro" id="IPR009192">
    <property type="entry name" value="Diol/glycerol_deHydtase_re_ssu"/>
</dbReference>
<dbReference type="AlphaFoldDB" id="A0A1Z5J0R8"/>
<evidence type="ECO:0000313" key="1">
    <source>
        <dbReference type="EMBL" id="GAX07476.1"/>
    </source>
</evidence>
<dbReference type="Pfam" id="PF02288">
    <property type="entry name" value="Dehydratase_MU"/>
    <property type="match status" value="1"/>
</dbReference>
<comment type="caution">
    <text evidence="1">The sequence shown here is derived from an EMBL/GenBank/DDBJ whole genome shotgun (WGS) entry which is preliminary data.</text>
</comment>
<dbReference type="EMBL" id="BCMJ01000001">
    <property type="protein sequence ID" value="GAX07476.1"/>
    <property type="molecule type" value="Genomic_DNA"/>
</dbReference>
<proteinExistence type="predicted"/>
<dbReference type="SUPFAM" id="SSF52968">
    <property type="entry name" value="B12-dependent dehydatase associated subunit"/>
    <property type="match status" value="1"/>
</dbReference>
<dbReference type="PIRSF" id="PIRSF011503">
    <property type="entry name" value="DdrB_PduH"/>
    <property type="match status" value="1"/>
</dbReference>
<dbReference type="Proteomes" id="UP000223370">
    <property type="component" value="Unassembled WGS sequence"/>
</dbReference>
<accession>A0A1Z5J0R8</accession>
<dbReference type="RefSeq" id="WP_098823457.1">
    <property type="nucleotide sequence ID" value="NZ_BCMJ01000001.1"/>
</dbReference>
<protein>
    <submittedName>
        <fullName evidence="1">Propanediol dehydratase</fullName>
    </submittedName>
</protein>